<dbReference type="AlphaFoldDB" id="A0A161XC48"/>
<dbReference type="STRING" id="455432.AWN90_40065"/>
<sequence length="118" mass="13323">MLTTYLLRVDGIGSAGTKLRPVWPFVLITVIASGGDNYLWSRHLVDVEVFHSDYSAGADFTRRVHDHMMRLRHSYVDGVPISDVATIHGFGDLDYQDDTVHRFIAEYEIESSVDAQPL</sequence>
<comment type="caution">
    <text evidence="1">The sequence shown here is derived from an EMBL/GenBank/DDBJ whole genome shotgun (WGS) entry which is preliminary data.</text>
</comment>
<accession>A0A161XC48</accession>
<dbReference type="Proteomes" id="UP000076512">
    <property type="component" value="Unassembled WGS sequence"/>
</dbReference>
<name>A0A161XC48_9NOCA</name>
<gene>
    <name evidence="1" type="ORF">AWN90_40065</name>
</gene>
<proteinExistence type="predicted"/>
<keyword evidence="2" id="KW-1185">Reference proteome</keyword>
<evidence type="ECO:0000313" key="2">
    <source>
        <dbReference type="Proteomes" id="UP000076512"/>
    </source>
</evidence>
<organism evidence="1 2">
    <name type="scientific">Nocardia terpenica</name>
    <dbReference type="NCBI Taxonomy" id="455432"/>
    <lineage>
        <taxon>Bacteria</taxon>
        <taxon>Bacillati</taxon>
        <taxon>Actinomycetota</taxon>
        <taxon>Actinomycetes</taxon>
        <taxon>Mycobacteriales</taxon>
        <taxon>Nocardiaceae</taxon>
        <taxon>Nocardia</taxon>
    </lineage>
</organism>
<dbReference type="OrthoDB" id="5197397at2"/>
<evidence type="ECO:0000313" key="1">
    <source>
        <dbReference type="EMBL" id="KZM70758.1"/>
    </source>
</evidence>
<dbReference type="RefSeq" id="WP_067594308.1">
    <property type="nucleotide sequence ID" value="NZ_JABMCZ010000003.1"/>
</dbReference>
<reference evidence="1 2" key="1">
    <citation type="submission" date="2016-04" db="EMBL/GenBank/DDBJ databases">
        <authorList>
            <person name="Evans L.H."/>
            <person name="Alamgir A."/>
            <person name="Owens N."/>
            <person name="Weber N.D."/>
            <person name="Virtaneva K."/>
            <person name="Barbian K."/>
            <person name="Babar A."/>
            <person name="Rosenke K."/>
        </authorList>
    </citation>
    <scope>NUCLEOTIDE SEQUENCE [LARGE SCALE GENOMIC DNA]</scope>
    <source>
        <strain evidence="1 2">IFM 0406</strain>
    </source>
</reference>
<dbReference type="EMBL" id="LWGR01000013">
    <property type="protein sequence ID" value="KZM70758.1"/>
    <property type="molecule type" value="Genomic_DNA"/>
</dbReference>
<protein>
    <recommendedName>
        <fullName evidence="3">DUF3168 domain-containing protein</fullName>
    </recommendedName>
</protein>
<evidence type="ECO:0008006" key="3">
    <source>
        <dbReference type="Google" id="ProtNLM"/>
    </source>
</evidence>